<reference evidence="4" key="2">
    <citation type="submission" date="2025-09" db="UniProtKB">
        <authorList>
            <consortium name="Ensembl"/>
        </authorList>
    </citation>
    <scope>IDENTIFICATION</scope>
</reference>
<dbReference type="AlphaFoldDB" id="A0A3Q3W7X8"/>
<dbReference type="Ensembl" id="ENSMMOT00000010631.1">
    <property type="protein sequence ID" value="ENSMMOP00000010448.1"/>
    <property type="gene ID" value="ENSMMOG00000008062.1"/>
</dbReference>
<dbReference type="PANTHER" id="PTHR45632:SF26">
    <property type="entry name" value="BTB DOMAIN-CONTAINING PROTEIN"/>
    <property type="match status" value="1"/>
</dbReference>
<dbReference type="PANTHER" id="PTHR45632">
    <property type="entry name" value="LD33804P"/>
    <property type="match status" value="1"/>
</dbReference>
<keyword evidence="2" id="KW-0677">Repeat</keyword>
<dbReference type="STRING" id="94237.ENSMMOP00000010448"/>
<dbReference type="InterPro" id="IPR015915">
    <property type="entry name" value="Kelch-typ_b-propeller"/>
</dbReference>
<dbReference type="Gene3D" id="1.25.40.420">
    <property type="match status" value="1"/>
</dbReference>
<evidence type="ECO:0000256" key="1">
    <source>
        <dbReference type="ARBA" id="ARBA00022441"/>
    </source>
</evidence>
<dbReference type="Pfam" id="PF07707">
    <property type="entry name" value="BACK"/>
    <property type="match status" value="1"/>
</dbReference>
<dbReference type="PIRSF" id="PIRSF037037">
    <property type="entry name" value="Kelch-like_protein_gigaxonin"/>
    <property type="match status" value="1"/>
</dbReference>
<dbReference type="OMA" id="RADCWIN"/>
<sequence>WLGRHPLPLPRHHPPHFWCWLWSNTEYNKLCLEGHFTDAVIKVEDVEFGIHKIILCNCSSYFRSLFSCRSTRDKKVFVIRGLSPDMMQLIVEFAYSGTVSVTENNARELLLAAEFLDVMAIKRACCDFLGEQLCSDNCISIWHFSNVCSFPLLRQKAYQFILDNFEQVVASDGFQQLSAQELSNILDRDDLNIKKESTAFEAVHQWMAYPPEDQIIDLVRLALISSEYISMHVVSSNLVSSSAECRQMVENAMQIKAWMNTSNPPLSGVRNTVARPRLPNAILLAVGGWSGRYPTNSTEAYDVRSNNWINVTNSLELPRAYHGMAFISGCVYCIGGCDRAETFNSVRRFDLSTRTWHEAAPMYFRRCYVSVTVLEGYIYALGGFDGLDRLSTAERYRPETNQWSLIESMHVQRSDASCTTLHGKVYICGGFNGRECLSSCECYSPEANQWSVITPMTIQRSGIGVVAYADHVYAVGGYDGNVRLQSAEAYNPRTNNWHSVSSMLTPRSNFGIEVIDGQLFAVGGFNGTDTTSNVEFYDTNTNEWTEAHGMEVSRSALSCCVVSRLPNMAEYTVPRDTLPLFQLENGLVKYILSLDTLRLLLK</sequence>
<dbReference type="Gene3D" id="2.120.10.80">
    <property type="entry name" value="Kelch-type beta propeller"/>
    <property type="match status" value="1"/>
</dbReference>
<evidence type="ECO:0000256" key="2">
    <source>
        <dbReference type="ARBA" id="ARBA00022737"/>
    </source>
</evidence>
<dbReference type="SMART" id="SM00225">
    <property type="entry name" value="BTB"/>
    <property type="match status" value="1"/>
</dbReference>
<dbReference type="FunFam" id="1.25.40.420:FF:000001">
    <property type="entry name" value="Kelch-like family member 12"/>
    <property type="match status" value="1"/>
</dbReference>
<dbReference type="PROSITE" id="PS50097">
    <property type="entry name" value="BTB"/>
    <property type="match status" value="1"/>
</dbReference>
<keyword evidence="5" id="KW-1185">Reference proteome</keyword>
<evidence type="ECO:0000259" key="3">
    <source>
        <dbReference type="PROSITE" id="PS50097"/>
    </source>
</evidence>
<dbReference type="InterPro" id="IPR006652">
    <property type="entry name" value="Kelch_1"/>
</dbReference>
<dbReference type="Pfam" id="PF01344">
    <property type="entry name" value="Kelch_1"/>
    <property type="match status" value="6"/>
</dbReference>
<dbReference type="Gene3D" id="3.30.710.10">
    <property type="entry name" value="Potassium Channel Kv1.1, Chain A"/>
    <property type="match status" value="1"/>
</dbReference>
<feature type="domain" description="BTB" evidence="3">
    <location>
        <begin position="37"/>
        <end position="103"/>
    </location>
</feature>
<dbReference type="SMART" id="SM00612">
    <property type="entry name" value="Kelch"/>
    <property type="match status" value="6"/>
</dbReference>
<dbReference type="SUPFAM" id="SSF117281">
    <property type="entry name" value="Kelch motif"/>
    <property type="match status" value="1"/>
</dbReference>
<dbReference type="InterPro" id="IPR011705">
    <property type="entry name" value="BACK"/>
</dbReference>
<proteinExistence type="predicted"/>
<keyword evidence="1" id="KW-0880">Kelch repeat</keyword>
<organism evidence="4 5">
    <name type="scientific">Mola mola</name>
    <name type="common">Ocean sunfish</name>
    <name type="synonym">Tetraodon mola</name>
    <dbReference type="NCBI Taxonomy" id="94237"/>
    <lineage>
        <taxon>Eukaryota</taxon>
        <taxon>Metazoa</taxon>
        <taxon>Chordata</taxon>
        <taxon>Craniata</taxon>
        <taxon>Vertebrata</taxon>
        <taxon>Euteleostomi</taxon>
        <taxon>Actinopterygii</taxon>
        <taxon>Neopterygii</taxon>
        <taxon>Teleostei</taxon>
        <taxon>Neoteleostei</taxon>
        <taxon>Acanthomorphata</taxon>
        <taxon>Eupercaria</taxon>
        <taxon>Tetraodontiformes</taxon>
        <taxon>Molidae</taxon>
        <taxon>Mola</taxon>
    </lineage>
</organism>
<protein>
    <recommendedName>
        <fullName evidence="3">BTB domain-containing protein</fullName>
    </recommendedName>
</protein>
<dbReference type="InterPro" id="IPR017096">
    <property type="entry name" value="BTB-kelch_protein"/>
</dbReference>
<dbReference type="InterPro" id="IPR011333">
    <property type="entry name" value="SKP1/BTB/POZ_sf"/>
</dbReference>
<evidence type="ECO:0000313" key="5">
    <source>
        <dbReference type="Proteomes" id="UP000261620"/>
    </source>
</evidence>
<reference evidence="4" key="1">
    <citation type="submission" date="2025-08" db="UniProtKB">
        <authorList>
            <consortium name="Ensembl"/>
        </authorList>
    </citation>
    <scope>IDENTIFICATION</scope>
</reference>
<dbReference type="InterPro" id="IPR000210">
    <property type="entry name" value="BTB/POZ_dom"/>
</dbReference>
<dbReference type="SUPFAM" id="SSF54695">
    <property type="entry name" value="POZ domain"/>
    <property type="match status" value="1"/>
</dbReference>
<evidence type="ECO:0000313" key="4">
    <source>
        <dbReference type="Ensembl" id="ENSMMOP00000010448.1"/>
    </source>
</evidence>
<dbReference type="SMART" id="SM00875">
    <property type="entry name" value="BACK"/>
    <property type="match status" value="1"/>
</dbReference>
<dbReference type="Pfam" id="PF00651">
    <property type="entry name" value="BTB"/>
    <property type="match status" value="1"/>
</dbReference>
<dbReference type="Proteomes" id="UP000261620">
    <property type="component" value="Unplaced"/>
</dbReference>
<name>A0A3Q3W7X8_MOLML</name>
<accession>A0A3Q3W7X8</accession>